<keyword evidence="4" id="KW-1133">Transmembrane helix</keyword>
<evidence type="ECO:0000313" key="7">
    <source>
        <dbReference type="EMBL" id="SCU64480.1"/>
    </source>
</evidence>
<name>A0A1G4HYV9_TRYEQ</name>
<dbReference type="AlphaFoldDB" id="A0A1G4HYV9"/>
<comment type="caution">
    <text evidence="7">The sequence shown here is derived from an EMBL/GenBank/DDBJ whole genome shotgun (WGS) entry which is preliminary data.</text>
</comment>
<feature type="binding site" evidence="6">
    <location>
        <position position="118"/>
    </location>
    <ligand>
        <name>Zn(2+)</name>
        <dbReference type="ChEBI" id="CHEBI:29105"/>
    </ligand>
</feature>
<evidence type="ECO:0000256" key="5">
    <source>
        <dbReference type="ARBA" id="ARBA00023136"/>
    </source>
</evidence>
<dbReference type="VEuPathDB" id="TriTrypDB:TEOVI_000627500"/>
<dbReference type="EMBL" id="CZPT02000070">
    <property type="protein sequence ID" value="SCU64480.1"/>
    <property type="molecule type" value="Genomic_DNA"/>
</dbReference>
<dbReference type="GO" id="GO:0016020">
    <property type="term" value="C:membrane"/>
    <property type="evidence" value="ECO:0007669"/>
    <property type="project" value="UniProtKB-SubCell"/>
</dbReference>
<keyword evidence="5" id="KW-0472">Membrane</keyword>
<dbReference type="PANTHER" id="PTHR20855:SF52">
    <property type="entry name" value="ADIPONECTIN RECEPTOR PROTEIN"/>
    <property type="match status" value="1"/>
</dbReference>
<proteinExistence type="inferred from homology"/>
<evidence type="ECO:0000256" key="1">
    <source>
        <dbReference type="ARBA" id="ARBA00004141"/>
    </source>
</evidence>
<keyword evidence="8" id="KW-1185">Reference proteome</keyword>
<dbReference type="GeneID" id="92380209"/>
<dbReference type="PANTHER" id="PTHR20855">
    <property type="entry name" value="ADIPOR/PROGESTIN RECEPTOR-RELATED"/>
    <property type="match status" value="1"/>
</dbReference>
<evidence type="ECO:0000256" key="6">
    <source>
        <dbReference type="PIRSR" id="PIRSR604254-1"/>
    </source>
</evidence>
<keyword evidence="6" id="KW-0862">Zinc</keyword>
<evidence type="ECO:0000313" key="8">
    <source>
        <dbReference type="Proteomes" id="UP000195570"/>
    </source>
</evidence>
<dbReference type="InterPro" id="IPR004254">
    <property type="entry name" value="AdipoR/HlyIII-related"/>
</dbReference>
<evidence type="ECO:0000256" key="3">
    <source>
        <dbReference type="ARBA" id="ARBA00022692"/>
    </source>
</evidence>
<reference evidence="7" key="1">
    <citation type="submission" date="2016-09" db="EMBL/GenBank/DDBJ databases">
        <authorList>
            <person name="Hebert L."/>
            <person name="Moumen B."/>
        </authorList>
    </citation>
    <scope>NUCLEOTIDE SEQUENCE [LARGE SCALE GENOMIC DNA]</scope>
    <source>
        <strain evidence="7">OVI</strain>
    </source>
</reference>
<evidence type="ECO:0000256" key="2">
    <source>
        <dbReference type="ARBA" id="ARBA00007018"/>
    </source>
</evidence>
<dbReference type="RefSeq" id="XP_067076241.1">
    <property type="nucleotide sequence ID" value="XM_067220140.1"/>
</dbReference>
<comment type="subcellular location">
    <subcellularLocation>
        <location evidence="1">Membrane</location>
        <topology evidence="1">Multi-pass membrane protein</topology>
    </subcellularLocation>
</comment>
<sequence>MSSLLKVHQLDQRMQFNPNITTGYRPHMPVKEAFHTFFHLHNESFNMWSHAVAACFILYLMVFPPVEDLLEVNGKVVLRQRVVPAEEANFLLSASPTVVFRSTCLMAFVAFVCSVAYHILIPCGASRSVWVRLLSCDAIGTVLTTTGTAWSFLYRGNACASLHTSHRVAVLLLLLSAAALTAVLRCGSCSSPSARGKVMGFFSLPYLALVLWMEVPKAYTQGHCTAVNYHTLSWVFIALGTFVNASRFPEVQVCRITRCTARKPEKRSDMKPKWWRWLIRCLLSSDEIDYAWNSHNIWHYCVILSVIAKLLGCRYDMVEFELARCVT</sequence>
<dbReference type="Proteomes" id="UP000195570">
    <property type="component" value="Unassembled WGS sequence"/>
</dbReference>
<dbReference type="GO" id="GO:0046872">
    <property type="term" value="F:metal ion binding"/>
    <property type="evidence" value="ECO:0007669"/>
    <property type="project" value="UniProtKB-KW"/>
</dbReference>
<gene>
    <name evidence="7" type="ORF">TEOVI_000627500</name>
</gene>
<accession>A0A1G4HYV9</accession>
<dbReference type="Pfam" id="PF03006">
    <property type="entry name" value="HlyIII"/>
    <property type="match status" value="1"/>
</dbReference>
<dbReference type="GO" id="GO:0038023">
    <property type="term" value="F:signaling receptor activity"/>
    <property type="evidence" value="ECO:0007669"/>
    <property type="project" value="TreeGrafter"/>
</dbReference>
<keyword evidence="6" id="KW-0479">Metal-binding</keyword>
<protein>
    <submittedName>
        <fullName evidence="7">Haemolysin-III related, putative</fullName>
    </submittedName>
</protein>
<organism evidence="7 8">
    <name type="scientific">Trypanosoma equiperdum</name>
    <dbReference type="NCBI Taxonomy" id="5694"/>
    <lineage>
        <taxon>Eukaryota</taxon>
        <taxon>Discoba</taxon>
        <taxon>Euglenozoa</taxon>
        <taxon>Kinetoplastea</taxon>
        <taxon>Metakinetoplastina</taxon>
        <taxon>Trypanosomatida</taxon>
        <taxon>Trypanosomatidae</taxon>
        <taxon>Trypanosoma</taxon>
    </lineage>
</organism>
<comment type="similarity">
    <text evidence="2">Belongs to the ADIPOR family.</text>
</comment>
<keyword evidence="3" id="KW-0812">Transmembrane</keyword>
<evidence type="ECO:0000256" key="4">
    <source>
        <dbReference type="ARBA" id="ARBA00022989"/>
    </source>
</evidence>